<accession>A0ABU3EXN1</accession>
<evidence type="ECO:0000313" key="6">
    <source>
        <dbReference type="Proteomes" id="UP001252875"/>
    </source>
</evidence>
<comment type="caution">
    <text evidence="5">The sequence shown here is derived from an EMBL/GenBank/DDBJ whole genome shotgun (WGS) entry which is preliminary data.</text>
</comment>
<feature type="domain" description="WxL Interacting Protein host binding" evidence="4">
    <location>
        <begin position="164"/>
        <end position="301"/>
    </location>
</feature>
<keyword evidence="6" id="KW-1185">Reference proteome</keyword>
<name>A0ABU3EXN1_9ENTE</name>
<dbReference type="InterPro" id="IPR010317">
    <property type="entry name" value="WxLIP_PGBD"/>
</dbReference>
<feature type="chain" id="PRO_5045804005" evidence="2">
    <location>
        <begin position="29"/>
        <end position="340"/>
    </location>
</feature>
<evidence type="ECO:0000313" key="5">
    <source>
        <dbReference type="EMBL" id="MDT2599610.1"/>
    </source>
</evidence>
<proteinExistence type="predicted"/>
<organism evidence="5 6">
    <name type="scientific">Enterococcus hulanensis</name>
    <dbReference type="NCBI Taxonomy" id="2559929"/>
    <lineage>
        <taxon>Bacteria</taxon>
        <taxon>Bacillati</taxon>
        <taxon>Bacillota</taxon>
        <taxon>Bacilli</taxon>
        <taxon>Lactobacillales</taxon>
        <taxon>Enterococcaceae</taxon>
        <taxon>Enterococcus</taxon>
    </lineage>
</organism>
<reference evidence="5 6" key="1">
    <citation type="submission" date="2023-03" db="EMBL/GenBank/DDBJ databases">
        <authorList>
            <person name="Shen W."/>
            <person name="Cai J."/>
        </authorList>
    </citation>
    <scope>NUCLEOTIDE SEQUENCE [LARGE SCALE GENOMIC DNA]</scope>
    <source>
        <strain evidence="5 6">D6-4</strain>
    </source>
</reference>
<dbReference type="Proteomes" id="UP001252875">
    <property type="component" value="Unassembled WGS sequence"/>
</dbReference>
<keyword evidence="1" id="KW-0472">Membrane</keyword>
<feature type="signal peptide" evidence="2">
    <location>
        <begin position="1"/>
        <end position="28"/>
    </location>
</feature>
<keyword evidence="1" id="KW-0812">Transmembrane</keyword>
<dbReference type="InterPro" id="IPR021759">
    <property type="entry name" value="WxLIP_HBD"/>
</dbReference>
<dbReference type="RefSeq" id="WP_311821786.1">
    <property type="nucleotide sequence ID" value="NZ_JARPYF010000002.1"/>
</dbReference>
<dbReference type="Pfam" id="PF11797">
    <property type="entry name" value="WxLIP_HBD"/>
    <property type="match status" value="1"/>
</dbReference>
<evidence type="ECO:0000259" key="3">
    <source>
        <dbReference type="Pfam" id="PF06030"/>
    </source>
</evidence>
<dbReference type="EMBL" id="JARPYI010000003">
    <property type="protein sequence ID" value="MDT2599610.1"/>
    <property type="molecule type" value="Genomic_DNA"/>
</dbReference>
<sequence>MKQKTVTSVLSLIFICFLSVIVAPYAHAEETSDSAQNDVGYHIYAVLPENQIGDKDSFFNLRMTPGQKQTIEFVVANTSPKDLKFKIELNQAYTNNQGFIDYSEDNKAYNLKDKFKIDKIASCTKEVTVPKRSNKKIPIQISMPAEAFKGEILAGIKVTKVSEEQTGISNQYGYILGLRLTEQDDELKREVQLKKITPAVSFGKTSVVVELLNPQMESYGKLDYKVEIKDDKSGKIVKTKSYKELQMAPNSLYKFAIDWDGEKLVPGDYRMKLTINDKKNNQWVFDKRFTITSKEANEVNEVVIDKTDPLNMKILIIILIVIVILLLIFWKFKKANKSKA</sequence>
<evidence type="ECO:0000259" key="4">
    <source>
        <dbReference type="Pfam" id="PF11797"/>
    </source>
</evidence>
<feature type="domain" description="WxL Interacting Protein peptidoglycan binding" evidence="3">
    <location>
        <begin position="41"/>
        <end position="159"/>
    </location>
</feature>
<dbReference type="Pfam" id="PF06030">
    <property type="entry name" value="WxLIP_PGBD"/>
    <property type="match status" value="1"/>
</dbReference>
<evidence type="ECO:0000256" key="2">
    <source>
        <dbReference type="SAM" id="SignalP"/>
    </source>
</evidence>
<feature type="transmembrane region" description="Helical" evidence="1">
    <location>
        <begin position="310"/>
        <end position="330"/>
    </location>
</feature>
<keyword evidence="1" id="KW-1133">Transmembrane helix</keyword>
<protein>
    <submittedName>
        <fullName evidence="5">DUF916 and DUF3324 domain-containing protein</fullName>
    </submittedName>
</protein>
<keyword evidence="2" id="KW-0732">Signal</keyword>
<gene>
    <name evidence="5" type="ORF">P7D85_07475</name>
</gene>
<evidence type="ECO:0000256" key="1">
    <source>
        <dbReference type="SAM" id="Phobius"/>
    </source>
</evidence>